<feature type="compositionally biased region" description="Basic and acidic residues" evidence="1">
    <location>
        <begin position="340"/>
        <end position="355"/>
    </location>
</feature>
<evidence type="ECO:0000259" key="3">
    <source>
        <dbReference type="Pfam" id="PF06863"/>
    </source>
</evidence>
<feature type="region of interest" description="Disordered" evidence="1">
    <location>
        <begin position="294"/>
        <end position="315"/>
    </location>
</feature>
<name>A0AAU8JYD5_9ACTN</name>
<reference evidence="4" key="1">
    <citation type="submission" date="2024-06" db="EMBL/GenBank/DDBJ databases">
        <title>The genome sequences of Kitasatospora sp. strain HUAS MG31.</title>
        <authorList>
            <person name="Mo P."/>
        </authorList>
    </citation>
    <scope>NUCLEOTIDE SEQUENCE</scope>
    <source>
        <strain evidence="4">HUAS MG31</strain>
    </source>
</reference>
<dbReference type="Gene3D" id="2.60.120.600">
    <property type="entry name" value="Domain of unknown function DUF1214, C-terminal domain"/>
    <property type="match status" value="1"/>
</dbReference>
<feature type="domain" description="DUF1214" evidence="2">
    <location>
        <begin position="340"/>
        <end position="443"/>
    </location>
</feature>
<proteinExistence type="predicted"/>
<accession>A0AAU8JYD5</accession>
<dbReference type="InterPro" id="IPR037050">
    <property type="entry name" value="DUF1254_sf"/>
</dbReference>
<dbReference type="KEGG" id="kcm:ABWK59_15810"/>
<dbReference type="PANTHER" id="PTHR36509:SF2">
    <property type="entry name" value="BLL3101 PROTEIN"/>
    <property type="match status" value="1"/>
</dbReference>
<sequence length="461" mass="49677">MLEQEKGLGSMGNPAIVDQATVRSTAAEAWIWGYPLLRNYRTLYPQAIDDADPRYVGGFGVFRHHPHPCAPAGTTDTTDTTDTDPVTPDSDTPYSCAWLDLRAEPWLVEVPAVDRYYVLPLHDLDTRYVGFIGSRSTGGKAGRHLVVGPGWSGTEPPGLDGVLRADGNLVGIVGRTHLAGPEDVPALERIQAGYRLTPLSRHLGTPAPVAAEPVWPVWREEVMDTLEFFSFLDFLLGFLPVRPGDADLRGRLAELGVGPGDFEPATLSAEIRHAMEQGIADGRATLARAAEETRDAQEPLGIRAKPDPDPAAAPLGRAVGALAGLYDLPADEAWSGGWPTDDRGDRPDASRRDYTVRFPPGQLPPAAFCWSVTAHRRPGPLPVGDPATRSSIGDRTPGLTHDPDGGLTLHIRRRRPADPAQAANWLPAPDGPFTLVLRIYGPDPAVLDGRWSPPPLAATER</sequence>
<dbReference type="SUPFAM" id="SSF160935">
    <property type="entry name" value="VPA0735-like"/>
    <property type="match status" value="1"/>
</dbReference>
<dbReference type="InterPro" id="IPR010679">
    <property type="entry name" value="DUF1254"/>
</dbReference>
<feature type="region of interest" description="Disordered" evidence="1">
    <location>
        <begin position="67"/>
        <end position="89"/>
    </location>
</feature>
<dbReference type="EMBL" id="CP159872">
    <property type="protein sequence ID" value="XCM80283.1"/>
    <property type="molecule type" value="Genomic_DNA"/>
</dbReference>
<gene>
    <name evidence="4" type="ORF">ABWK59_15810</name>
</gene>
<feature type="compositionally biased region" description="Low complexity" evidence="1">
    <location>
        <begin position="74"/>
        <end position="89"/>
    </location>
</feature>
<dbReference type="InterPro" id="IPR010621">
    <property type="entry name" value="DUF1214"/>
</dbReference>
<feature type="domain" description="DUF1254" evidence="3">
    <location>
        <begin position="78"/>
        <end position="198"/>
    </location>
</feature>
<evidence type="ECO:0000313" key="4">
    <source>
        <dbReference type="EMBL" id="XCM80283.1"/>
    </source>
</evidence>
<dbReference type="AlphaFoldDB" id="A0AAU8JYD5"/>
<evidence type="ECO:0000259" key="2">
    <source>
        <dbReference type="Pfam" id="PF06742"/>
    </source>
</evidence>
<evidence type="ECO:0000256" key="1">
    <source>
        <dbReference type="SAM" id="MobiDB-lite"/>
    </source>
</evidence>
<feature type="region of interest" description="Disordered" evidence="1">
    <location>
        <begin position="333"/>
        <end position="358"/>
    </location>
</feature>
<dbReference type="Pfam" id="PF06742">
    <property type="entry name" value="DUF1214"/>
    <property type="match status" value="1"/>
</dbReference>
<dbReference type="InterPro" id="IPR037049">
    <property type="entry name" value="DUF1214_C_sf"/>
</dbReference>
<dbReference type="Pfam" id="PF06863">
    <property type="entry name" value="DUF1254"/>
    <property type="match status" value="1"/>
</dbReference>
<dbReference type="PANTHER" id="PTHR36509">
    <property type="entry name" value="BLL3101 PROTEIN"/>
    <property type="match status" value="1"/>
</dbReference>
<protein>
    <submittedName>
        <fullName evidence="4">DUF1254 domain-containing protein</fullName>
    </submittedName>
</protein>
<dbReference type="RefSeq" id="WP_354641222.1">
    <property type="nucleotide sequence ID" value="NZ_CP159872.1"/>
</dbReference>
<organism evidence="4">
    <name type="scientific">Kitasatospora camelliae</name>
    <dbReference type="NCBI Taxonomy" id="3156397"/>
    <lineage>
        <taxon>Bacteria</taxon>
        <taxon>Bacillati</taxon>
        <taxon>Actinomycetota</taxon>
        <taxon>Actinomycetes</taxon>
        <taxon>Kitasatosporales</taxon>
        <taxon>Streptomycetaceae</taxon>
        <taxon>Kitasatospora</taxon>
    </lineage>
</organism>
<dbReference type="Gene3D" id="2.60.40.1610">
    <property type="entry name" value="Domain of unknown function DUF1254"/>
    <property type="match status" value="1"/>
</dbReference>